<sequence>MHTYKAQAAGVLGNIRLGDFTILQPTNDLALQSVVDFTGAVHASQDEPVVLESLRPTSGGLRILAVPSLSCQSQGADYANVLDALHANFFATCRPPEDPHWSIIMDHDRGSMAFITWETTSPLNSSVGPTAFHLVVDVQPSRGWSQRRLSSPPPCFVVHSSVTFSLIEKFQAQ</sequence>
<organism evidence="1">
    <name type="scientific">Aphanomyces astaci</name>
    <name type="common">Crayfish plague agent</name>
    <dbReference type="NCBI Taxonomy" id="112090"/>
    <lineage>
        <taxon>Eukaryota</taxon>
        <taxon>Sar</taxon>
        <taxon>Stramenopiles</taxon>
        <taxon>Oomycota</taxon>
        <taxon>Saprolegniomycetes</taxon>
        <taxon>Saprolegniales</taxon>
        <taxon>Verrucalvaceae</taxon>
        <taxon>Aphanomyces</taxon>
    </lineage>
</organism>
<dbReference type="EMBL" id="KI913120">
    <property type="protein sequence ID" value="ETV83694.1"/>
    <property type="molecule type" value="Genomic_DNA"/>
</dbReference>
<dbReference type="VEuPathDB" id="FungiDB:H257_04357"/>
<dbReference type="GeneID" id="20806353"/>
<dbReference type="RefSeq" id="XP_009827124.1">
    <property type="nucleotide sequence ID" value="XM_009828822.1"/>
</dbReference>
<evidence type="ECO:0000313" key="1">
    <source>
        <dbReference type="EMBL" id="ETV83694.1"/>
    </source>
</evidence>
<proteinExistence type="predicted"/>
<accession>W4GXF9</accession>
<dbReference type="AlphaFoldDB" id="W4GXF9"/>
<gene>
    <name evidence="1" type="ORF">H257_04357</name>
</gene>
<protein>
    <submittedName>
        <fullName evidence="1">Uncharacterized protein</fullName>
    </submittedName>
</protein>
<name>W4GXF9_APHAT</name>
<reference evidence="1" key="1">
    <citation type="submission" date="2013-12" db="EMBL/GenBank/DDBJ databases">
        <title>The Genome Sequence of Aphanomyces astaci APO3.</title>
        <authorList>
            <consortium name="The Broad Institute Genomics Platform"/>
            <person name="Russ C."/>
            <person name="Tyler B."/>
            <person name="van West P."/>
            <person name="Dieguez-Uribeondo J."/>
            <person name="Young S.K."/>
            <person name="Zeng Q."/>
            <person name="Gargeya S."/>
            <person name="Fitzgerald M."/>
            <person name="Abouelleil A."/>
            <person name="Alvarado L."/>
            <person name="Chapman S.B."/>
            <person name="Gainer-Dewar J."/>
            <person name="Goldberg J."/>
            <person name="Griggs A."/>
            <person name="Gujja S."/>
            <person name="Hansen M."/>
            <person name="Howarth C."/>
            <person name="Imamovic A."/>
            <person name="Ireland A."/>
            <person name="Larimer J."/>
            <person name="McCowan C."/>
            <person name="Murphy C."/>
            <person name="Pearson M."/>
            <person name="Poon T.W."/>
            <person name="Priest M."/>
            <person name="Roberts A."/>
            <person name="Saif S."/>
            <person name="Shea T."/>
            <person name="Sykes S."/>
            <person name="Wortman J."/>
            <person name="Nusbaum C."/>
            <person name="Birren B."/>
        </authorList>
    </citation>
    <scope>NUCLEOTIDE SEQUENCE [LARGE SCALE GENOMIC DNA]</scope>
    <source>
        <strain evidence="1">APO3</strain>
    </source>
</reference>